<dbReference type="Gene3D" id="1.10.260.40">
    <property type="entry name" value="lambda repressor-like DNA-binding domains"/>
    <property type="match status" value="3"/>
</dbReference>
<feature type="domain" description="HTH cro/C1-type" evidence="2">
    <location>
        <begin position="177"/>
        <end position="229"/>
    </location>
</feature>
<dbReference type="AlphaFoldDB" id="A0A1M5C7U7"/>
<dbReference type="RefSeq" id="WP_143156672.1">
    <property type="nucleotide sequence ID" value="NZ_FQVH01000026.1"/>
</dbReference>
<dbReference type="InterPro" id="IPR001387">
    <property type="entry name" value="Cro/C1-type_HTH"/>
</dbReference>
<dbReference type="PROSITE" id="PS50943">
    <property type="entry name" value="HTH_CROC1"/>
    <property type="match status" value="3"/>
</dbReference>
<gene>
    <name evidence="3" type="ORF">SAMN02746089_02056</name>
</gene>
<proteinExistence type="predicted"/>
<feature type="domain" description="HTH cro/C1-type" evidence="2">
    <location>
        <begin position="109"/>
        <end position="163"/>
    </location>
</feature>
<keyword evidence="1 3" id="KW-0238">DNA-binding</keyword>
<dbReference type="Proteomes" id="UP000184088">
    <property type="component" value="Unassembled WGS sequence"/>
</dbReference>
<evidence type="ECO:0000313" key="4">
    <source>
        <dbReference type="Proteomes" id="UP000184088"/>
    </source>
</evidence>
<name>A0A1M5C7U7_9THEO</name>
<dbReference type="PANTHER" id="PTHR46558">
    <property type="entry name" value="TRACRIPTIONAL REGULATORY PROTEIN-RELATED-RELATED"/>
    <property type="match status" value="1"/>
</dbReference>
<sequence>MGSSQNDINHQYFEFSVKTKITPENVKLLHNIQSDNDNSIGNLIKLERLKKRYTRKELAKMINLSEAIIRSIEEGHIPYPSNLKAVADYLGVNLHTLIRPKDDSLGEKIRVARLCKGLSQAQLALLLGAPCAVIGDWERNRSKPSHLYINKLCKVLSIPIEELLQTNATNHSLGQKIKIARLRKGLSQRELASLIGAPSATVVSKWEKGESIPSALYKEKLCRVLSISL</sequence>
<accession>A0A1M5C7U7</accession>
<dbReference type="SMART" id="SM00530">
    <property type="entry name" value="HTH_XRE"/>
    <property type="match status" value="3"/>
</dbReference>
<protein>
    <submittedName>
        <fullName evidence="3">DNA-binding transcriptional regulator YiaG, contains XRE-type HTH domain</fullName>
    </submittedName>
</protein>
<organism evidence="3 4">
    <name type="scientific">Caldanaerobius fijiensis DSM 17918</name>
    <dbReference type="NCBI Taxonomy" id="1121256"/>
    <lineage>
        <taxon>Bacteria</taxon>
        <taxon>Bacillati</taxon>
        <taxon>Bacillota</taxon>
        <taxon>Clostridia</taxon>
        <taxon>Thermoanaerobacterales</taxon>
        <taxon>Thermoanaerobacteraceae</taxon>
        <taxon>Caldanaerobius</taxon>
    </lineage>
</organism>
<dbReference type="SUPFAM" id="SSF47413">
    <property type="entry name" value="lambda repressor-like DNA-binding domains"/>
    <property type="match status" value="3"/>
</dbReference>
<dbReference type="GO" id="GO:0003677">
    <property type="term" value="F:DNA binding"/>
    <property type="evidence" value="ECO:0007669"/>
    <property type="project" value="UniProtKB-KW"/>
</dbReference>
<evidence type="ECO:0000259" key="2">
    <source>
        <dbReference type="PROSITE" id="PS50943"/>
    </source>
</evidence>
<feature type="domain" description="HTH cro/C1-type" evidence="2">
    <location>
        <begin position="44"/>
        <end position="97"/>
    </location>
</feature>
<dbReference type="CDD" id="cd00093">
    <property type="entry name" value="HTH_XRE"/>
    <property type="match status" value="1"/>
</dbReference>
<keyword evidence="4" id="KW-1185">Reference proteome</keyword>
<dbReference type="InterPro" id="IPR010982">
    <property type="entry name" value="Lambda_DNA-bd_dom_sf"/>
</dbReference>
<evidence type="ECO:0000256" key="1">
    <source>
        <dbReference type="ARBA" id="ARBA00023125"/>
    </source>
</evidence>
<reference evidence="3 4" key="1">
    <citation type="submission" date="2016-11" db="EMBL/GenBank/DDBJ databases">
        <authorList>
            <person name="Jaros S."/>
            <person name="Januszkiewicz K."/>
            <person name="Wedrychowicz H."/>
        </authorList>
    </citation>
    <scope>NUCLEOTIDE SEQUENCE [LARGE SCALE GENOMIC DNA]</scope>
    <source>
        <strain evidence="3 4">DSM 17918</strain>
    </source>
</reference>
<dbReference type="EMBL" id="FQVH01000026">
    <property type="protein sequence ID" value="SHF50795.1"/>
    <property type="molecule type" value="Genomic_DNA"/>
</dbReference>
<evidence type="ECO:0000313" key="3">
    <source>
        <dbReference type="EMBL" id="SHF50795.1"/>
    </source>
</evidence>
<dbReference type="PANTHER" id="PTHR46558:SF4">
    <property type="entry name" value="DNA-BIDING PHAGE PROTEIN"/>
    <property type="match status" value="1"/>
</dbReference>
<dbReference type="OrthoDB" id="9801008at2"/>
<dbReference type="STRING" id="1121256.SAMN02746089_02056"/>
<dbReference type="Pfam" id="PF01381">
    <property type="entry name" value="HTH_3"/>
    <property type="match status" value="3"/>
</dbReference>